<evidence type="ECO:0000313" key="1">
    <source>
        <dbReference type="EMBL" id="KKO80647.1"/>
    </source>
</evidence>
<accession>A0ACC4UCT2</accession>
<protein>
    <submittedName>
        <fullName evidence="1">Uncharacterized protein</fullName>
    </submittedName>
</protein>
<keyword evidence="2" id="KW-1185">Reference proteome</keyword>
<dbReference type="EMBL" id="LAYQ01000008">
    <property type="protein sequence ID" value="KKO80647.1"/>
    <property type="molecule type" value="Genomic_DNA"/>
</dbReference>
<gene>
    <name evidence="1" type="ORF">WU87_03330</name>
</gene>
<sequence length="60" mass="6736">MNFGVHVDRGDGDLVELVTGLTIKKATRLGRKAKDAEPDLAVFITFKDKETYRRFVEVAP</sequence>
<reference evidence="1" key="1">
    <citation type="submission" date="2015-04" db="EMBL/GenBank/DDBJ databases">
        <title>Draft Genome Sequences of Three Species of Emerging Human-Pathogenic Corynebacteria.</title>
        <authorList>
            <person name="Pacheco L.G."/>
            <person name="Mattos-Guaraldi A.L."/>
            <person name="Santos C.S."/>
            <person name="Veras A.O."/>
            <person name="Guimaraes L.C."/>
            <person name="Abreu V."/>
            <person name="Pereira F.L."/>
            <person name="Soares S.C."/>
            <person name="Dorella F.A."/>
            <person name="Carvalho A.F."/>
            <person name="Leal C.G."/>
            <person name="Figueiredo H.C."/>
            <person name="Ramos J.N."/>
            <person name="Vieira V."/>
            <person name="Farfour E."/>
            <person name="Guiso N."/>
            <person name="Hirata R.Jr."/>
            <person name="Ramos R.T."/>
            <person name="Azevedo V."/>
            <person name="Silva A."/>
        </authorList>
    </citation>
    <scope>NUCLEOTIDE SEQUENCE</scope>
    <source>
        <strain evidence="1">1941</strain>
    </source>
</reference>
<proteinExistence type="predicted"/>
<evidence type="ECO:0000313" key="2">
    <source>
        <dbReference type="Proteomes" id="UP000034245"/>
    </source>
</evidence>
<name>A0ACC4UCT2_9CORY</name>
<dbReference type="Proteomes" id="UP000034245">
    <property type="component" value="Unassembled WGS sequence"/>
</dbReference>
<organism evidence="1 2">
    <name type="scientific">Corynebacterium minutissimum</name>
    <dbReference type="NCBI Taxonomy" id="38301"/>
    <lineage>
        <taxon>Bacteria</taxon>
        <taxon>Bacillati</taxon>
        <taxon>Actinomycetota</taxon>
        <taxon>Actinomycetes</taxon>
        <taxon>Mycobacteriales</taxon>
        <taxon>Corynebacteriaceae</taxon>
        <taxon>Corynebacterium</taxon>
    </lineage>
</organism>
<comment type="caution">
    <text evidence="1">The sequence shown here is derived from an EMBL/GenBank/DDBJ whole genome shotgun (WGS) entry which is preliminary data.</text>
</comment>